<feature type="signal peptide" evidence="1">
    <location>
        <begin position="1"/>
        <end position="20"/>
    </location>
</feature>
<dbReference type="Proteomes" id="UP000596252">
    <property type="component" value="Chromosome"/>
</dbReference>
<evidence type="ECO:0008006" key="4">
    <source>
        <dbReference type="Google" id="ProtNLM"/>
    </source>
</evidence>
<name>A0ABX7G560_9GAMM</name>
<dbReference type="RefSeq" id="WP_203326086.1">
    <property type="nucleotide sequence ID" value="NZ_CP069213.1"/>
</dbReference>
<dbReference type="EMBL" id="CP069213">
    <property type="protein sequence ID" value="QRH02477.1"/>
    <property type="molecule type" value="Genomic_DNA"/>
</dbReference>
<proteinExistence type="predicted"/>
<accession>A0ABX7G560</accession>
<evidence type="ECO:0000313" key="2">
    <source>
        <dbReference type="EMBL" id="QRH02477.1"/>
    </source>
</evidence>
<dbReference type="PROSITE" id="PS51257">
    <property type="entry name" value="PROKAR_LIPOPROTEIN"/>
    <property type="match status" value="1"/>
</dbReference>
<evidence type="ECO:0000313" key="3">
    <source>
        <dbReference type="Proteomes" id="UP000596252"/>
    </source>
</evidence>
<reference evidence="2 3" key="1">
    <citation type="journal article" date="2012" name="Antonie Van Leeuwenhoek">
        <title>Shewanella litorisediminis sp. nov., a gammaproteobacterium isolated from a tidal flat sediment.</title>
        <authorList>
            <person name="Lee M.H."/>
            <person name="Yoon J.H."/>
        </authorList>
    </citation>
    <scope>NUCLEOTIDE SEQUENCE [LARGE SCALE GENOMIC DNA]</scope>
    <source>
        <strain evidence="2 3">SMK1-12</strain>
    </source>
</reference>
<feature type="chain" id="PRO_5045462597" description="Peptidase M48 domain-containing protein" evidence="1">
    <location>
        <begin position="21"/>
        <end position="293"/>
    </location>
</feature>
<evidence type="ECO:0000256" key="1">
    <source>
        <dbReference type="SAM" id="SignalP"/>
    </source>
</evidence>
<keyword evidence="3" id="KW-1185">Reference proteome</keyword>
<gene>
    <name evidence="2" type="ORF">JQC75_03355</name>
</gene>
<sequence>MTWRLALNLLLLMACCGLNAAQFSGSLHDHPPVVVAGKEVILCELAGLTPCLTRVPEGVKAQLPADIPTLLGYRAALVTPVSHPEIAGVIVMAPERTQSRESAIIAGSLLELPLAEQFTLTLWHEIGHLEVRALQGSVLPDILSVREQEWLADAYLYWRIAKEKGSLTLAWQQFHRRNLQAINDVNQLSHWSSLYLLPLLNRYDAKELALFAEFGAFCQDFYPNIPQWSDEELREFASLLHNLFQSGNTRIMPDFMYWRKPQLRPVLAPTLDLLMGSDNAQQWLSRQHMLIKG</sequence>
<keyword evidence="1" id="KW-0732">Signal</keyword>
<organism evidence="2 3">
    <name type="scientific">Shewanella litorisediminis</name>
    <dbReference type="NCBI Taxonomy" id="1173586"/>
    <lineage>
        <taxon>Bacteria</taxon>
        <taxon>Pseudomonadati</taxon>
        <taxon>Pseudomonadota</taxon>
        <taxon>Gammaproteobacteria</taxon>
        <taxon>Alteromonadales</taxon>
        <taxon>Shewanellaceae</taxon>
        <taxon>Shewanella</taxon>
    </lineage>
</organism>
<protein>
    <recommendedName>
        <fullName evidence="4">Peptidase M48 domain-containing protein</fullName>
    </recommendedName>
</protein>